<protein>
    <submittedName>
        <fullName evidence="1">Uncharacterized protein</fullName>
    </submittedName>
</protein>
<gene>
    <name evidence="1" type="ORF">HXK24_03545</name>
</gene>
<reference evidence="1" key="1">
    <citation type="submission" date="2020-04" db="EMBL/GenBank/DDBJ databases">
        <title>Deep metagenomics examines the oral microbiome during advanced dental caries in children, revealing novel taxa and co-occurrences with host molecules.</title>
        <authorList>
            <person name="Baker J.L."/>
            <person name="Morton J.T."/>
            <person name="Dinis M."/>
            <person name="Alvarez R."/>
            <person name="Tran N.C."/>
            <person name="Knight R."/>
            <person name="Edlund A."/>
        </authorList>
    </citation>
    <scope>NUCLEOTIDE SEQUENCE</scope>
    <source>
        <strain evidence="1">JCVI_3_bin.11</strain>
    </source>
</reference>
<proteinExistence type="predicted"/>
<dbReference type="Proteomes" id="UP000787322">
    <property type="component" value="Unassembled WGS sequence"/>
</dbReference>
<sequence length="79" mass="9041">MKIKFAIISTVSLLGIAFLAKHTLLTKEAQRSFLHAMRRSRRALDAILDDYSSSGNRKSAKNILFHQARVEKEWLKAIQ</sequence>
<accession>A0A9D6AE87</accession>
<name>A0A9D6AE87_9ACTN</name>
<evidence type="ECO:0000313" key="1">
    <source>
        <dbReference type="EMBL" id="MBF4802881.1"/>
    </source>
</evidence>
<comment type="caution">
    <text evidence="1">The sequence shown here is derived from an EMBL/GenBank/DDBJ whole genome shotgun (WGS) entry which is preliminary data.</text>
</comment>
<evidence type="ECO:0000313" key="2">
    <source>
        <dbReference type="Proteomes" id="UP000787322"/>
    </source>
</evidence>
<dbReference type="AlphaFoldDB" id="A0A9D6AE87"/>
<organism evidence="1 2">
    <name type="scientific">Lancefieldella parvula</name>
    <dbReference type="NCBI Taxonomy" id="1382"/>
    <lineage>
        <taxon>Bacteria</taxon>
        <taxon>Bacillati</taxon>
        <taxon>Actinomycetota</taxon>
        <taxon>Coriobacteriia</taxon>
        <taxon>Coriobacteriales</taxon>
        <taxon>Atopobiaceae</taxon>
        <taxon>Lancefieldella</taxon>
    </lineage>
</organism>
<dbReference type="EMBL" id="JABZGU010000064">
    <property type="protein sequence ID" value="MBF4802881.1"/>
    <property type="molecule type" value="Genomic_DNA"/>
</dbReference>